<dbReference type="InterPro" id="IPR000535">
    <property type="entry name" value="MSP_dom"/>
</dbReference>
<dbReference type="SUPFAM" id="SSF49354">
    <property type="entry name" value="PapD-like"/>
    <property type="match status" value="1"/>
</dbReference>
<sequence length="226" mass="25863">MWLAVVLFVLNIALHSFLITLCKGKKAANAPPPAAVPKQEEKPTEPEKKEGESSDAKKSDDKDKKDEKKEEKKEEQKEEQNDKSDKKINNKKEEGDKKDDEEQKKEGEEEKEACMPNELHWKIEDGTIKYGNQSIMLHNTVGKRLAFKMKTTDANIYTVKPPFTFLDKDEIADIEVTHVEGGEAKQDQILLYYTAVDDEKATEPESLFKKDDDSYEHYTVQLIVDA</sequence>
<evidence type="ECO:0000256" key="3">
    <source>
        <dbReference type="SAM" id="SignalP"/>
    </source>
</evidence>
<protein>
    <recommendedName>
        <fullName evidence="1">Major sperm protein</fullName>
    </recommendedName>
</protein>
<feature type="compositionally biased region" description="Basic and acidic residues" evidence="2">
    <location>
        <begin position="38"/>
        <end position="108"/>
    </location>
</feature>
<dbReference type="InterPro" id="IPR013783">
    <property type="entry name" value="Ig-like_fold"/>
</dbReference>
<feature type="region of interest" description="Disordered" evidence="2">
    <location>
        <begin position="27"/>
        <end position="113"/>
    </location>
</feature>
<dbReference type="PANTHER" id="PTHR22947">
    <property type="entry name" value="MAJOR SPERM PROTEIN"/>
    <property type="match status" value="1"/>
</dbReference>
<dbReference type="InterPro" id="IPR051774">
    <property type="entry name" value="Sperm-specific_class_P"/>
</dbReference>
<reference evidence="7" key="1">
    <citation type="submission" date="2017-02" db="UniProtKB">
        <authorList>
            <consortium name="WormBaseParasite"/>
        </authorList>
    </citation>
    <scope>IDENTIFICATION</scope>
</reference>
<evidence type="ECO:0000313" key="6">
    <source>
        <dbReference type="Proteomes" id="UP000267096"/>
    </source>
</evidence>
<organism evidence="7">
    <name type="scientific">Anisakis simplex</name>
    <name type="common">Herring worm</name>
    <dbReference type="NCBI Taxonomy" id="6269"/>
    <lineage>
        <taxon>Eukaryota</taxon>
        <taxon>Metazoa</taxon>
        <taxon>Ecdysozoa</taxon>
        <taxon>Nematoda</taxon>
        <taxon>Chromadorea</taxon>
        <taxon>Rhabditida</taxon>
        <taxon>Spirurina</taxon>
        <taxon>Ascaridomorpha</taxon>
        <taxon>Ascaridoidea</taxon>
        <taxon>Anisakidae</taxon>
        <taxon>Anisakis</taxon>
        <taxon>Anisakis simplex complex</taxon>
    </lineage>
</organism>
<evidence type="ECO:0000256" key="1">
    <source>
        <dbReference type="RuleBase" id="RU003425"/>
    </source>
</evidence>
<keyword evidence="6" id="KW-1185">Reference proteome</keyword>
<reference evidence="5 6" key="2">
    <citation type="submission" date="2018-11" db="EMBL/GenBank/DDBJ databases">
        <authorList>
            <consortium name="Pathogen Informatics"/>
        </authorList>
    </citation>
    <scope>NUCLEOTIDE SEQUENCE [LARGE SCALE GENOMIC DNA]</scope>
</reference>
<keyword evidence="3" id="KW-0732">Signal</keyword>
<dbReference type="OrthoDB" id="5854731at2759"/>
<feature type="signal peptide" evidence="3">
    <location>
        <begin position="1"/>
        <end position="24"/>
    </location>
</feature>
<accession>A0A0M3K987</accession>
<evidence type="ECO:0000313" key="5">
    <source>
        <dbReference type="EMBL" id="VDK59076.1"/>
    </source>
</evidence>
<name>A0A0M3K987_ANISI</name>
<dbReference type="Gene3D" id="2.60.40.10">
    <property type="entry name" value="Immunoglobulins"/>
    <property type="match status" value="1"/>
</dbReference>
<feature type="chain" id="PRO_5043121346" description="Major sperm protein" evidence="3">
    <location>
        <begin position="25"/>
        <end position="226"/>
    </location>
</feature>
<keyword evidence="1" id="KW-0963">Cytoplasm</keyword>
<dbReference type="PANTHER" id="PTHR22947:SF39">
    <property type="entry name" value="MSP DOMAIN-CONTAINING PROTEIN"/>
    <property type="match status" value="1"/>
</dbReference>
<dbReference type="PROSITE" id="PS50202">
    <property type="entry name" value="MSP"/>
    <property type="match status" value="1"/>
</dbReference>
<proteinExistence type="predicted"/>
<feature type="domain" description="MSP" evidence="4">
    <location>
        <begin position="111"/>
        <end position="226"/>
    </location>
</feature>
<dbReference type="AlphaFoldDB" id="A0A0M3K987"/>
<dbReference type="Pfam" id="PF00635">
    <property type="entry name" value="Motile_Sperm"/>
    <property type="match status" value="1"/>
</dbReference>
<dbReference type="InterPro" id="IPR008962">
    <property type="entry name" value="PapD-like_sf"/>
</dbReference>
<evidence type="ECO:0000259" key="4">
    <source>
        <dbReference type="PROSITE" id="PS50202"/>
    </source>
</evidence>
<keyword evidence="1" id="KW-0206">Cytoskeleton</keyword>
<evidence type="ECO:0000313" key="7">
    <source>
        <dbReference type="WBParaSite" id="ASIM_0001752901-mRNA-1"/>
    </source>
</evidence>
<gene>
    <name evidence="5" type="ORF">ASIM_LOCUS16935</name>
</gene>
<dbReference type="Proteomes" id="UP000267096">
    <property type="component" value="Unassembled WGS sequence"/>
</dbReference>
<comment type="function">
    <text evidence="1">Central component in molecular interactions underlying sperm crawling. Forms an extensive filament system that extends from sperm villipoda, along the leading edge of the pseudopod.</text>
</comment>
<dbReference type="WBParaSite" id="ASIM_0001752901-mRNA-1">
    <property type="protein sequence ID" value="ASIM_0001752901-mRNA-1"/>
    <property type="gene ID" value="ASIM_0001752901"/>
</dbReference>
<evidence type="ECO:0000256" key="2">
    <source>
        <dbReference type="SAM" id="MobiDB-lite"/>
    </source>
</evidence>
<dbReference type="EMBL" id="UYRR01033569">
    <property type="protein sequence ID" value="VDK59076.1"/>
    <property type="molecule type" value="Genomic_DNA"/>
</dbReference>